<dbReference type="EMBL" id="JAQOWY010000690">
    <property type="protein sequence ID" value="KAK1839309.1"/>
    <property type="molecule type" value="Genomic_DNA"/>
</dbReference>
<dbReference type="Proteomes" id="UP001243330">
    <property type="component" value="Unassembled WGS sequence"/>
</dbReference>
<sequence length="669" mass="72290">MVSFLGMKFGADKKKKVEKAPEPRPQQQQQQRKRIDQNMLGEGQFFGTDLKRPVMINGSRPGTAMSNRSFANMPDNFMPPNAQMAAGGSSLYGSRPGTAMSNKNFAADFRHPNAPYLNGGSSSLVDLSAPGGKGGIRPMGSESNLNKGWKNGSVTNLKIMPTPPIITSEPGTPSSQGRKAGWVHPLDVHYARDGALSPAGSAGGPRSPGFAPSLAPSLAPSAAPSVSNAPRSPLGQFEFNLNPGDIPKHDELTPAPLSPAKAYPSPPQSVNGSLPPIKTDFKPKIAAVNTTRDAYRPGPTSLPSPTASAERTSEEERRYPRPIIQNVAAKRDTLTYHSPRRQSFSMDIDEDPTSLNFGAKQPNDSAPTGPPPRSALRPSPPELKSLPLLPLRIQAARSPGLPSPGAPPPRPRQVPFEGPLRSPARPPDEWVKARERMGSDARENPNFEPRMRTNSDARGRTLERRGRQDSDPQEMASPETPATKNDRNGQSQGYIGPPPASKRVAPGEGERNYGITPANRRQPPPPVELERKASNPQFRQAGWGDRDVQHGSFAMVSPPMQALQQPPTPSNLVAEPSGDANWPLPSPLASPTFGTSSGRRPYTPTERSEGQMSPESSVPAGHSSREPRWDQRRPEIGDQRRPDYGDHRRPDFGLRAPTGIADEFRIGFI</sequence>
<organism evidence="2 3">
    <name type="scientific">Colletotrichum chrysophilum</name>
    <dbReference type="NCBI Taxonomy" id="1836956"/>
    <lineage>
        <taxon>Eukaryota</taxon>
        <taxon>Fungi</taxon>
        <taxon>Dikarya</taxon>
        <taxon>Ascomycota</taxon>
        <taxon>Pezizomycotina</taxon>
        <taxon>Sordariomycetes</taxon>
        <taxon>Hypocreomycetidae</taxon>
        <taxon>Glomerellales</taxon>
        <taxon>Glomerellaceae</taxon>
        <taxon>Colletotrichum</taxon>
        <taxon>Colletotrichum gloeosporioides species complex</taxon>
    </lineage>
</organism>
<evidence type="ECO:0000313" key="3">
    <source>
        <dbReference type="Proteomes" id="UP001243330"/>
    </source>
</evidence>
<accession>A0AAD9E6C0</accession>
<name>A0AAD9E6C0_9PEZI</name>
<feature type="compositionally biased region" description="Polar residues" evidence="1">
    <location>
        <begin position="480"/>
        <end position="493"/>
    </location>
</feature>
<feature type="compositionally biased region" description="Pro residues" evidence="1">
    <location>
        <begin position="401"/>
        <end position="412"/>
    </location>
</feature>
<feature type="compositionally biased region" description="Pro residues" evidence="1">
    <location>
        <begin position="368"/>
        <end position="381"/>
    </location>
</feature>
<feature type="compositionally biased region" description="Low complexity" evidence="1">
    <location>
        <begin position="382"/>
        <end position="400"/>
    </location>
</feature>
<protein>
    <submittedName>
        <fullName evidence="2">Uncharacterized protein</fullName>
    </submittedName>
</protein>
<evidence type="ECO:0000256" key="1">
    <source>
        <dbReference type="SAM" id="MobiDB-lite"/>
    </source>
</evidence>
<feature type="compositionally biased region" description="Basic and acidic residues" evidence="1">
    <location>
        <begin position="623"/>
        <end position="652"/>
    </location>
</feature>
<keyword evidence="3" id="KW-1185">Reference proteome</keyword>
<proteinExistence type="predicted"/>
<dbReference type="AlphaFoldDB" id="A0AAD9E6C0"/>
<reference evidence="2" key="1">
    <citation type="submission" date="2023-01" db="EMBL/GenBank/DDBJ databases">
        <title>Colletotrichum chrysophilum M932 genome sequence.</title>
        <authorList>
            <person name="Baroncelli R."/>
        </authorList>
    </citation>
    <scope>NUCLEOTIDE SEQUENCE</scope>
    <source>
        <strain evidence="2">M932</strain>
    </source>
</reference>
<gene>
    <name evidence="2" type="ORF">CCHR01_18062</name>
</gene>
<feature type="region of interest" description="Disordered" evidence="1">
    <location>
        <begin position="194"/>
        <end position="656"/>
    </location>
</feature>
<feature type="region of interest" description="Disordered" evidence="1">
    <location>
        <begin position="1"/>
        <end position="65"/>
    </location>
</feature>
<evidence type="ECO:0000313" key="2">
    <source>
        <dbReference type="EMBL" id="KAK1839309.1"/>
    </source>
</evidence>
<comment type="caution">
    <text evidence="2">The sequence shown here is derived from an EMBL/GenBank/DDBJ whole genome shotgun (WGS) entry which is preliminary data.</text>
</comment>
<feature type="compositionally biased region" description="Basic and acidic residues" evidence="1">
    <location>
        <begin position="426"/>
        <end position="470"/>
    </location>
</feature>
<feature type="compositionally biased region" description="Low complexity" evidence="1">
    <location>
        <begin position="194"/>
        <end position="233"/>
    </location>
</feature>